<proteinExistence type="predicted"/>
<evidence type="ECO:0000313" key="1">
    <source>
        <dbReference type="EMBL" id="PRP66475.1"/>
    </source>
</evidence>
<organism evidence="1 2">
    <name type="scientific">Nonlabens agnitus</name>
    <dbReference type="NCBI Taxonomy" id="870484"/>
    <lineage>
        <taxon>Bacteria</taxon>
        <taxon>Pseudomonadati</taxon>
        <taxon>Bacteroidota</taxon>
        <taxon>Flavobacteriia</taxon>
        <taxon>Flavobacteriales</taxon>
        <taxon>Flavobacteriaceae</taxon>
        <taxon>Nonlabens</taxon>
    </lineage>
</organism>
<dbReference type="RefSeq" id="WP_105982303.1">
    <property type="nucleotide sequence ID" value="NZ_MQUC01000003.1"/>
</dbReference>
<evidence type="ECO:0000313" key="2">
    <source>
        <dbReference type="Proteomes" id="UP000239532"/>
    </source>
</evidence>
<gene>
    <name evidence="1" type="ORF">BST86_04890</name>
</gene>
<dbReference type="EMBL" id="MQUC01000003">
    <property type="protein sequence ID" value="PRP66475.1"/>
    <property type="molecule type" value="Genomic_DNA"/>
</dbReference>
<name>A0A2S9WSL4_9FLAO</name>
<dbReference type="AlphaFoldDB" id="A0A2S9WSL4"/>
<comment type="caution">
    <text evidence="1">The sequence shown here is derived from an EMBL/GenBank/DDBJ whole genome shotgun (WGS) entry which is preliminary data.</text>
</comment>
<dbReference type="Proteomes" id="UP000239532">
    <property type="component" value="Unassembled WGS sequence"/>
</dbReference>
<sequence length="101" mass="11795">MVHFNYNHLTRSKKLEEFITDSLEELMGEDSHISTVYCFLSRTFDNRDKLISTLKMQIRLKSNDSVVIEQSGTNFKNAFKTIKPELAFMFNEQQRQIVASA</sequence>
<protein>
    <submittedName>
        <fullName evidence="1">Uncharacterized protein</fullName>
    </submittedName>
</protein>
<dbReference type="OrthoDB" id="1143896at2"/>
<reference evidence="1 2" key="1">
    <citation type="submission" date="2016-11" db="EMBL/GenBank/DDBJ databases">
        <title>Trade-off between light-utilization and light-protection in marine flavobacteria.</title>
        <authorList>
            <person name="Kumagai Y."/>
        </authorList>
    </citation>
    <scope>NUCLEOTIDE SEQUENCE [LARGE SCALE GENOMIC DNA]</scope>
    <source>
        <strain evidence="1 2">JCM 17109</strain>
    </source>
</reference>
<accession>A0A2S9WSL4</accession>
<keyword evidence="2" id="KW-1185">Reference proteome</keyword>